<evidence type="ECO:0000256" key="4">
    <source>
        <dbReference type="ARBA" id="ARBA00022519"/>
    </source>
</evidence>
<sequence length="367" mass="40910">MRKLTNFEKKTNEWITVHLSRISFIQKIFFVDHLRVMIHAGLSLVDSLEILHKETNNKGFQKIIGEIKKQVSEGNQFSNVLSKYPKVFPPIYVKMISAGEMSGKLENALSQVTIQMQKTQQLRSSIRGAMIYPAVVVSAMIGIGVLMTTVVLPKLITIFNEFDSELPLATKILIAVTQFISNPLNLILVIVILVFTITGFISLLKKSPSFKRLIHKINLHVPIFGGVIKKINLARFSMTLSSLMKSAIPIIEAVNITADTCSNILYQNSLHKASEEIKSGVPLSEILRRDDNIFPPMVTEMIMVGEQTGEIDNLLTELANFYSSEVDKTMKNFTTIIEPVLIIMLGIAVGGVAVAVIMPMYSLVQNF</sequence>
<evidence type="ECO:0000256" key="6">
    <source>
        <dbReference type="ARBA" id="ARBA00022989"/>
    </source>
</evidence>
<comment type="similarity">
    <text evidence="2">Belongs to the GSP F family.</text>
</comment>
<dbReference type="InterPro" id="IPR003004">
    <property type="entry name" value="GspF/PilC"/>
</dbReference>
<keyword evidence="4" id="KW-0997">Cell inner membrane</keyword>
<keyword evidence="5 8" id="KW-0812">Transmembrane</keyword>
<keyword evidence="7 8" id="KW-0472">Membrane</keyword>
<comment type="subcellular location">
    <subcellularLocation>
        <location evidence="1">Cell inner membrane</location>
        <topology evidence="1">Multi-pass membrane protein</topology>
    </subcellularLocation>
</comment>
<dbReference type="EMBL" id="PFPK01000040">
    <property type="protein sequence ID" value="PIZ94514.1"/>
    <property type="molecule type" value="Genomic_DNA"/>
</dbReference>
<reference evidence="11" key="1">
    <citation type="submission" date="2017-09" db="EMBL/GenBank/DDBJ databases">
        <title>Depth-based differentiation of microbial function through sediment-hosted aquifers and enrichment of novel symbionts in the deep terrestrial subsurface.</title>
        <authorList>
            <person name="Probst A.J."/>
            <person name="Ladd B."/>
            <person name="Jarett J.K."/>
            <person name="Geller-Mcgrath D.E."/>
            <person name="Sieber C.M.K."/>
            <person name="Emerson J.B."/>
            <person name="Anantharaman K."/>
            <person name="Thomas B.C."/>
            <person name="Malmstrom R."/>
            <person name="Stieglmeier M."/>
            <person name="Klingl A."/>
            <person name="Woyke T."/>
            <person name="Ryan C.M."/>
            <person name="Banfield J.F."/>
        </authorList>
    </citation>
    <scope>NUCLEOTIDE SEQUENCE [LARGE SCALE GENOMIC DNA]</scope>
</reference>
<accession>A0A2M7V731</accession>
<evidence type="ECO:0000256" key="5">
    <source>
        <dbReference type="ARBA" id="ARBA00022692"/>
    </source>
</evidence>
<evidence type="ECO:0000256" key="1">
    <source>
        <dbReference type="ARBA" id="ARBA00004429"/>
    </source>
</evidence>
<dbReference type="PANTHER" id="PTHR30012:SF0">
    <property type="entry name" value="TYPE II SECRETION SYSTEM PROTEIN F-RELATED"/>
    <property type="match status" value="1"/>
</dbReference>
<evidence type="ECO:0000259" key="9">
    <source>
        <dbReference type="Pfam" id="PF00482"/>
    </source>
</evidence>
<dbReference type="FunFam" id="1.20.81.30:FF:000001">
    <property type="entry name" value="Type II secretion system protein F"/>
    <property type="match status" value="2"/>
</dbReference>
<dbReference type="Proteomes" id="UP000228568">
    <property type="component" value="Unassembled WGS sequence"/>
</dbReference>
<feature type="transmembrane region" description="Helical" evidence="8">
    <location>
        <begin position="340"/>
        <end position="361"/>
    </location>
</feature>
<gene>
    <name evidence="10" type="ORF">COX81_03365</name>
</gene>
<dbReference type="Pfam" id="PF00482">
    <property type="entry name" value="T2SSF"/>
    <property type="match status" value="2"/>
</dbReference>
<name>A0A2M7V731_9BACT</name>
<protein>
    <recommendedName>
        <fullName evidence="9">Type II secretion system protein GspF domain-containing protein</fullName>
    </recommendedName>
</protein>
<evidence type="ECO:0000313" key="11">
    <source>
        <dbReference type="Proteomes" id="UP000228568"/>
    </source>
</evidence>
<dbReference type="InterPro" id="IPR042094">
    <property type="entry name" value="T2SS_GspF_sf"/>
</dbReference>
<dbReference type="Gene3D" id="1.20.81.30">
    <property type="entry name" value="Type II secretion system (T2SS), domain F"/>
    <property type="match status" value="2"/>
</dbReference>
<evidence type="ECO:0000256" key="7">
    <source>
        <dbReference type="ARBA" id="ARBA00023136"/>
    </source>
</evidence>
<evidence type="ECO:0000313" key="10">
    <source>
        <dbReference type="EMBL" id="PIZ94514.1"/>
    </source>
</evidence>
<dbReference type="InterPro" id="IPR018076">
    <property type="entry name" value="T2SS_GspF_dom"/>
</dbReference>
<keyword evidence="3" id="KW-1003">Cell membrane</keyword>
<dbReference type="AlphaFoldDB" id="A0A2M7V731"/>
<evidence type="ECO:0000256" key="3">
    <source>
        <dbReference type="ARBA" id="ARBA00022475"/>
    </source>
</evidence>
<feature type="transmembrane region" description="Helical" evidence="8">
    <location>
        <begin position="186"/>
        <end position="204"/>
    </location>
</feature>
<organism evidence="10 11">
    <name type="scientific">Candidatus Magasanikbacteria bacterium CG_4_10_14_0_2_um_filter_37_12</name>
    <dbReference type="NCBI Taxonomy" id="1974637"/>
    <lineage>
        <taxon>Bacteria</taxon>
        <taxon>Candidatus Magasanikiibacteriota</taxon>
    </lineage>
</organism>
<feature type="transmembrane region" description="Helical" evidence="8">
    <location>
        <begin position="130"/>
        <end position="152"/>
    </location>
</feature>
<dbReference type="PRINTS" id="PR00812">
    <property type="entry name" value="BCTERIALGSPF"/>
</dbReference>
<evidence type="ECO:0000256" key="2">
    <source>
        <dbReference type="ARBA" id="ARBA00005745"/>
    </source>
</evidence>
<dbReference type="GO" id="GO:0005886">
    <property type="term" value="C:plasma membrane"/>
    <property type="evidence" value="ECO:0007669"/>
    <property type="project" value="UniProtKB-SubCell"/>
</dbReference>
<keyword evidence="6 8" id="KW-1133">Transmembrane helix</keyword>
<feature type="domain" description="Type II secretion system protein GspF" evidence="9">
    <location>
        <begin position="30"/>
        <end position="153"/>
    </location>
</feature>
<feature type="domain" description="Type II secretion system protein GspF" evidence="9">
    <location>
        <begin position="236"/>
        <end position="359"/>
    </location>
</feature>
<dbReference type="PANTHER" id="PTHR30012">
    <property type="entry name" value="GENERAL SECRETION PATHWAY PROTEIN"/>
    <property type="match status" value="1"/>
</dbReference>
<comment type="caution">
    <text evidence="10">The sequence shown here is derived from an EMBL/GenBank/DDBJ whole genome shotgun (WGS) entry which is preliminary data.</text>
</comment>
<evidence type="ECO:0000256" key="8">
    <source>
        <dbReference type="SAM" id="Phobius"/>
    </source>
</evidence>
<proteinExistence type="inferred from homology"/>